<feature type="region of interest" description="Disordered" evidence="1">
    <location>
        <begin position="177"/>
        <end position="203"/>
    </location>
</feature>
<evidence type="ECO:0000313" key="4">
    <source>
        <dbReference type="Proteomes" id="UP000800094"/>
    </source>
</evidence>
<dbReference type="RefSeq" id="XP_033678301.1">
    <property type="nucleotide sequence ID" value="XM_033833958.1"/>
</dbReference>
<gene>
    <name evidence="3" type="ORF">BU26DRAFT_569998</name>
</gene>
<evidence type="ECO:0000256" key="1">
    <source>
        <dbReference type="SAM" id="MobiDB-lite"/>
    </source>
</evidence>
<dbReference type="AlphaFoldDB" id="A0A6A6HZ36"/>
<keyword evidence="4" id="KW-1185">Reference proteome</keyword>
<feature type="compositionally biased region" description="Basic and acidic residues" evidence="1">
    <location>
        <begin position="179"/>
        <end position="203"/>
    </location>
</feature>
<name>A0A6A6HZ36_9PLEO</name>
<evidence type="ECO:0000256" key="2">
    <source>
        <dbReference type="SAM" id="SignalP"/>
    </source>
</evidence>
<dbReference type="EMBL" id="ML987205">
    <property type="protein sequence ID" value="KAF2243297.1"/>
    <property type="molecule type" value="Genomic_DNA"/>
</dbReference>
<accession>A0A6A6HZ36</accession>
<proteinExistence type="predicted"/>
<dbReference type="GeneID" id="54587288"/>
<sequence>MHAKLTLAAVAAIVTLATAAAIPVPNDAPAFTQNQVRRTTPDSRNAQPVIPHERELEAAHDGATAYHLNKRQDDVVVTQNVTETDTVIYTVQEVSDQKKKRKYGGARLAKRQDDDVVVTQNVTETDTVIYTVQEVSDQPAQKKRRRYEGARLGKRQDDVVVTQNVTETDTVIYTVQETGDQKRDLEKARFDNDQPADNDARDV</sequence>
<reference evidence="3" key="1">
    <citation type="journal article" date="2020" name="Stud. Mycol.">
        <title>101 Dothideomycetes genomes: a test case for predicting lifestyles and emergence of pathogens.</title>
        <authorList>
            <person name="Haridas S."/>
            <person name="Albert R."/>
            <person name="Binder M."/>
            <person name="Bloem J."/>
            <person name="Labutti K."/>
            <person name="Salamov A."/>
            <person name="Andreopoulos B."/>
            <person name="Baker S."/>
            <person name="Barry K."/>
            <person name="Bills G."/>
            <person name="Bluhm B."/>
            <person name="Cannon C."/>
            <person name="Castanera R."/>
            <person name="Culley D."/>
            <person name="Daum C."/>
            <person name="Ezra D."/>
            <person name="Gonzalez J."/>
            <person name="Henrissat B."/>
            <person name="Kuo A."/>
            <person name="Liang C."/>
            <person name="Lipzen A."/>
            <person name="Lutzoni F."/>
            <person name="Magnuson J."/>
            <person name="Mondo S."/>
            <person name="Nolan M."/>
            <person name="Ohm R."/>
            <person name="Pangilinan J."/>
            <person name="Park H.-J."/>
            <person name="Ramirez L."/>
            <person name="Alfaro M."/>
            <person name="Sun H."/>
            <person name="Tritt A."/>
            <person name="Yoshinaga Y."/>
            <person name="Zwiers L.-H."/>
            <person name="Turgeon B."/>
            <person name="Goodwin S."/>
            <person name="Spatafora J."/>
            <person name="Crous P."/>
            <person name="Grigoriev I."/>
        </authorList>
    </citation>
    <scope>NUCLEOTIDE SEQUENCE</scope>
    <source>
        <strain evidence="3">CBS 122368</strain>
    </source>
</reference>
<keyword evidence="2" id="KW-0732">Signal</keyword>
<feature type="signal peptide" evidence="2">
    <location>
        <begin position="1"/>
        <end position="19"/>
    </location>
</feature>
<feature type="chain" id="PRO_5025663488" evidence="2">
    <location>
        <begin position="20"/>
        <end position="203"/>
    </location>
</feature>
<protein>
    <submittedName>
        <fullName evidence="3">Uncharacterized protein</fullName>
    </submittedName>
</protein>
<organism evidence="3 4">
    <name type="scientific">Trematosphaeria pertusa</name>
    <dbReference type="NCBI Taxonomy" id="390896"/>
    <lineage>
        <taxon>Eukaryota</taxon>
        <taxon>Fungi</taxon>
        <taxon>Dikarya</taxon>
        <taxon>Ascomycota</taxon>
        <taxon>Pezizomycotina</taxon>
        <taxon>Dothideomycetes</taxon>
        <taxon>Pleosporomycetidae</taxon>
        <taxon>Pleosporales</taxon>
        <taxon>Massarineae</taxon>
        <taxon>Trematosphaeriaceae</taxon>
        <taxon>Trematosphaeria</taxon>
    </lineage>
</organism>
<evidence type="ECO:0000313" key="3">
    <source>
        <dbReference type="EMBL" id="KAF2243297.1"/>
    </source>
</evidence>
<dbReference type="Proteomes" id="UP000800094">
    <property type="component" value="Unassembled WGS sequence"/>
</dbReference>